<dbReference type="Proteomes" id="UP001470809">
    <property type="component" value="Chromosome"/>
</dbReference>
<dbReference type="AlphaFoldDB" id="A0AAN0NHU3"/>
<accession>A0AAN0NHU3</accession>
<sequence>MEPAAIAEPPVSDGVQTPQITVTPLDRASKDPIGLLPGTVTGLPRTMWSASPEDILVTLVRAERVDTLPAIQDFMKVLMLAEADPPWVRAPRAHCSWPGWINCLIWQPLIRPRP</sequence>
<evidence type="ECO:0000313" key="2">
    <source>
        <dbReference type="Proteomes" id="UP001470809"/>
    </source>
</evidence>
<reference evidence="1" key="1">
    <citation type="submission" date="2024-04" db="EMBL/GenBank/DDBJ databases">
        <title>Phylogenomic analyses of a clade within the roseobacter group suggest taxonomic reassignments of species of the genera Aestuariivita, Citreicella, Loktanella, Nautella, Pelagibaca, Ruegeria, Thalassobius, Thiobacimonas and Tropicibacter, and the proposal o.</title>
        <authorList>
            <person name="Jeon C.O."/>
        </authorList>
    </citation>
    <scope>NUCLEOTIDE SEQUENCE</scope>
    <source>
        <strain evidence="1">SS1-5</strain>
    </source>
</reference>
<protein>
    <submittedName>
        <fullName evidence="1">Uncharacterized protein</fullName>
    </submittedName>
</protein>
<dbReference type="EMBL" id="CP151767">
    <property type="protein sequence ID" value="WZU66527.1"/>
    <property type="molecule type" value="Genomic_DNA"/>
</dbReference>
<keyword evidence="2" id="KW-1185">Reference proteome</keyword>
<organism evidence="1 2">
    <name type="scientific">Yoonia rhodophyticola</name>
    <dbReference type="NCBI Taxonomy" id="3137370"/>
    <lineage>
        <taxon>Bacteria</taxon>
        <taxon>Pseudomonadati</taxon>
        <taxon>Pseudomonadota</taxon>
        <taxon>Alphaproteobacteria</taxon>
        <taxon>Rhodobacterales</taxon>
        <taxon>Paracoccaceae</taxon>
        <taxon>Yoonia</taxon>
    </lineage>
</organism>
<evidence type="ECO:0000313" key="1">
    <source>
        <dbReference type="EMBL" id="WZU66527.1"/>
    </source>
</evidence>
<gene>
    <name evidence="1" type="ORF">AABB31_15980</name>
</gene>
<name>A0AAN0NHU3_9RHOB</name>
<proteinExistence type="predicted"/>